<comment type="subcellular location">
    <subcellularLocation>
        <location evidence="1">Cell membrane</location>
        <topology evidence="1">Multi-pass membrane protein</topology>
    </subcellularLocation>
</comment>
<feature type="transmembrane region" description="Helical" evidence="8">
    <location>
        <begin position="12"/>
        <end position="31"/>
    </location>
</feature>
<feature type="transmembrane region" description="Helical" evidence="8">
    <location>
        <begin position="394"/>
        <end position="417"/>
    </location>
</feature>
<dbReference type="PANTHER" id="PTHR33908">
    <property type="entry name" value="MANNOSYLTRANSFERASE YKCB-RELATED"/>
    <property type="match status" value="1"/>
</dbReference>
<feature type="transmembrane region" description="Helical" evidence="8">
    <location>
        <begin position="120"/>
        <end position="153"/>
    </location>
</feature>
<evidence type="ECO:0000256" key="8">
    <source>
        <dbReference type="SAM" id="Phobius"/>
    </source>
</evidence>
<dbReference type="Proteomes" id="UP000235916">
    <property type="component" value="Unassembled WGS sequence"/>
</dbReference>
<feature type="transmembrane region" description="Helical" evidence="8">
    <location>
        <begin position="424"/>
        <end position="444"/>
    </location>
</feature>
<dbReference type="RefSeq" id="WP_102766318.1">
    <property type="nucleotide sequence ID" value="NZ_POSP01000001.1"/>
</dbReference>
<dbReference type="GO" id="GO:0009103">
    <property type="term" value="P:lipopolysaccharide biosynthetic process"/>
    <property type="evidence" value="ECO:0007669"/>
    <property type="project" value="UniProtKB-ARBA"/>
</dbReference>
<evidence type="ECO:0000256" key="5">
    <source>
        <dbReference type="ARBA" id="ARBA00022692"/>
    </source>
</evidence>
<keyword evidence="5 8" id="KW-0812">Transmembrane</keyword>
<feature type="transmembrane region" description="Helical" evidence="8">
    <location>
        <begin position="303"/>
        <end position="320"/>
    </location>
</feature>
<reference evidence="10 11" key="1">
    <citation type="submission" date="2018-01" db="EMBL/GenBank/DDBJ databases">
        <title>Draft genome sequence of Paucibacter aquatile CR182 isolated from freshwater of the Nakdong River.</title>
        <authorList>
            <person name="Choi A."/>
            <person name="Chung E.J."/>
        </authorList>
    </citation>
    <scope>NUCLEOTIDE SEQUENCE [LARGE SCALE GENOMIC DNA]</scope>
    <source>
        <strain evidence="10 11">CR182</strain>
    </source>
</reference>
<gene>
    <name evidence="10" type="ORF">C1O66_02030</name>
</gene>
<keyword evidence="6 8" id="KW-1133">Transmembrane helix</keyword>
<evidence type="ECO:0000256" key="4">
    <source>
        <dbReference type="ARBA" id="ARBA00022679"/>
    </source>
</evidence>
<feature type="transmembrane region" description="Helical" evidence="8">
    <location>
        <begin position="212"/>
        <end position="232"/>
    </location>
</feature>
<comment type="caution">
    <text evidence="10">The sequence shown here is derived from an EMBL/GenBank/DDBJ whole genome shotgun (WGS) entry which is preliminary data.</text>
</comment>
<dbReference type="AlphaFoldDB" id="A0A2N8L3A4"/>
<protein>
    <submittedName>
        <fullName evidence="10">Glycosyltransferase</fullName>
    </submittedName>
</protein>
<keyword evidence="7 8" id="KW-0472">Membrane</keyword>
<accession>A0A2N8L3A4</accession>
<evidence type="ECO:0000313" key="11">
    <source>
        <dbReference type="Proteomes" id="UP000235916"/>
    </source>
</evidence>
<evidence type="ECO:0000256" key="6">
    <source>
        <dbReference type="ARBA" id="ARBA00022989"/>
    </source>
</evidence>
<dbReference type="EMBL" id="POSP01000001">
    <property type="protein sequence ID" value="PND40184.1"/>
    <property type="molecule type" value="Genomic_DNA"/>
</dbReference>
<dbReference type="GO" id="GO:0005886">
    <property type="term" value="C:plasma membrane"/>
    <property type="evidence" value="ECO:0007669"/>
    <property type="project" value="UniProtKB-SubCell"/>
</dbReference>
<keyword evidence="11" id="KW-1185">Reference proteome</keyword>
<evidence type="ECO:0000313" key="10">
    <source>
        <dbReference type="EMBL" id="PND40184.1"/>
    </source>
</evidence>
<evidence type="ECO:0000256" key="3">
    <source>
        <dbReference type="ARBA" id="ARBA00022676"/>
    </source>
</evidence>
<evidence type="ECO:0000256" key="1">
    <source>
        <dbReference type="ARBA" id="ARBA00004651"/>
    </source>
</evidence>
<dbReference type="InterPro" id="IPR038731">
    <property type="entry name" value="RgtA/B/C-like"/>
</dbReference>
<feature type="transmembrane region" description="Helical" evidence="8">
    <location>
        <begin position="173"/>
        <end position="200"/>
    </location>
</feature>
<dbReference type="GO" id="GO:0010041">
    <property type="term" value="P:response to iron(III) ion"/>
    <property type="evidence" value="ECO:0007669"/>
    <property type="project" value="TreeGrafter"/>
</dbReference>
<feature type="transmembrane region" description="Helical" evidence="8">
    <location>
        <begin position="88"/>
        <end position="108"/>
    </location>
</feature>
<dbReference type="OrthoDB" id="9775035at2"/>
<dbReference type="PANTHER" id="PTHR33908:SF3">
    <property type="entry name" value="UNDECAPRENYL PHOSPHATE-ALPHA-4-AMINO-4-DEOXY-L-ARABINOSE ARABINOSYL TRANSFERASE"/>
    <property type="match status" value="1"/>
</dbReference>
<feature type="transmembrane region" description="Helical" evidence="8">
    <location>
        <begin position="354"/>
        <end position="374"/>
    </location>
</feature>
<keyword evidence="4 10" id="KW-0808">Transferase</keyword>
<organism evidence="10 11">
    <name type="scientific">Kinneretia aquatilis</name>
    <dbReference type="NCBI Taxonomy" id="2070761"/>
    <lineage>
        <taxon>Bacteria</taxon>
        <taxon>Pseudomonadati</taxon>
        <taxon>Pseudomonadota</taxon>
        <taxon>Betaproteobacteria</taxon>
        <taxon>Burkholderiales</taxon>
        <taxon>Sphaerotilaceae</taxon>
        <taxon>Roseateles</taxon>
    </lineage>
</organism>
<dbReference type="InterPro" id="IPR050297">
    <property type="entry name" value="LipidA_mod_glycosyltrf_83"/>
</dbReference>
<dbReference type="GO" id="GO:0016763">
    <property type="term" value="F:pentosyltransferase activity"/>
    <property type="evidence" value="ECO:0007669"/>
    <property type="project" value="TreeGrafter"/>
</dbReference>
<proteinExistence type="predicted"/>
<keyword evidence="2" id="KW-1003">Cell membrane</keyword>
<feature type="transmembrane region" description="Helical" evidence="8">
    <location>
        <begin position="269"/>
        <end position="291"/>
    </location>
</feature>
<sequence>MTALAPQRFSPLAWGGWALVMATLFLLRLGAAPLFDVDEGAFAEASREMLASGDWLHTTLNGRDRFDKPIGVYWLQAGSLALFGVNEFAARLPSALCGLGWVLALAGFARPRFGDATAMFAATALGSSLGVLLIGRAATADALLNLLLVLTLLDLWRHLESSAGRPWALRRAALWAGLGVLTKGPVAVLIPFATLLLWLWRQQGLRALPRSLWRTLAEPGALALFFIAWAPWYAYALQRHGWAFIDGFLLQHNLQRFSSPLEGHGGGPLYYLLMLPLLSLPWTPLLAAALLQIRRHWQQPLPSFLICWAGFVLVFFSLSGTKLPHYVLYGLTPWLLLGAMSLKPPLSRAWRLALAVSAAGLVLLLGGLMAAAATGRLTAGKTGLYAELIAAAPALPGFAPALLAVLMALLLGLWLWPWLSLPKAALGTAVLAGGFLVAVVVPWWGQVLQGPVRAAALTAAQRDASQPGQIWLWRSQTPSFGFYRQQPTPGLPEPRPGDWVFTRADELKSAPPAAAYDIIRPGPGYVLLRWRTEAP</sequence>
<feature type="domain" description="Glycosyltransferase RgtA/B/C/D-like" evidence="9">
    <location>
        <begin position="67"/>
        <end position="229"/>
    </location>
</feature>
<keyword evidence="3" id="KW-0328">Glycosyltransferase</keyword>
<evidence type="ECO:0000256" key="7">
    <source>
        <dbReference type="ARBA" id="ARBA00023136"/>
    </source>
</evidence>
<name>A0A2N8L3A4_9BURK</name>
<evidence type="ECO:0000256" key="2">
    <source>
        <dbReference type="ARBA" id="ARBA00022475"/>
    </source>
</evidence>
<evidence type="ECO:0000259" key="9">
    <source>
        <dbReference type="Pfam" id="PF13231"/>
    </source>
</evidence>
<dbReference type="Pfam" id="PF13231">
    <property type="entry name" value="PMT_2"/>
    <property type="match status" value="1"/>
</dbReference>